<feature type="domain" description="PIN" evidence="9">
    <location>
        <begin position="3"/>
        <end position="124"/>
    </location>
</feature>
<dbReference type="EMBL" id="JAWXYB010000008">
    <property type="protein sequence ID" value="MDX5929521.1"/>
    <property type="molecule type" value="Genomic_DNA"/>
</dbReference>
<dbReference type="GO" id="GO:0000287">
    <property type="term" value="F:magnesium ion binding"/>
    <property type="evidence" value="ECO:0007669"/>
    <property type="project" value="UniProtKB-UniRule"/>
</dbReference>
<name>A0AAW9DLF8_ACIAO</name>
<evidence type="ECO:0000313" key="10">
    <source>
        <dbReference type="EMBL" id="MDX5929521.1"/>
    </source>
</evidence>
<dbReference type="InterPro" id="IPR029060">
    <property type="entry name" value="PIN-like_dom_sf"/>
</dbReference>
<comment type="caution">
    <text evidence="10">The sequence shown here is derived from an EMBL/GenBank/DDBJ whole genome shotgun (WGS) entry which is preliminary data.</text>
</comment>
<evidence type="ECO:0000256" key="3">
    <source>
        <dbReference type="ARBA" id="ARBA00022722"/>
    </source>
</evidence>
<dbReference type="EC" id="3.1.-.-" evidence="8"/>
<dbReference type="Gene3D" id="3.40.50.1010">
    <property type="entry name" value="5'-nuclease"/>
    <property type="match status" value="1"/>
</dbReference>
<evidence type="ECO:0000256" key="4">
    <source>
        <dbReference type="ARBA" id="ARBA00022723"/>
    </source>
</evidence>
<dbReference type="CDD" id="cd18731">
    <property type="entry name" value="PIN_NgFitB-like"/>
    <property type="match status" value="1"/>
</dbReference>
<protein>
    <recommendedName>
        <fullName evidence="8">Ribonuclease VapC</fullName>
        <shortName evidence="8">RNase VapC</shortName>
        <ecNumber evidence="8">3.1.-.-</ecNumber>
    </recommendedName>
    <alternativeName>
        <fullName evidence="8">Toxin VapC</fullName>
    </alternativeName>
</protein>
<dbReference type="SUPFAM" id="SSF88723">
    <property type="entry name" value="PIN domain-like"/>
    <property type="match status" value="1"/>
</dbReference>
<feature type="binding site" evidence="8">
    <location>
        <position position="104"/>
    </location>
    <ligand>
        <name>Mg(2+)</name>
        <dbReference type="ChEBI" id="CHEBI:18420"/>
    </ligand>
</feature>
<sequence length="140" mass="15289">MLILDTNVLSEIMRPRPALEVAAWLARQPDDLLYTTAISQAEVLSGLAIMPEGRRHRELEAAARGIFTEDFEDRILPFDTDATAAYAEIVAARRRTGRPTAPLDLMIAAVAVSHNASVVTRDTKGFDGCGVTLVNPWQVS</sequence>
<dbReference type="HAMAP" id="MF_00265">
    <property type="entry name" value="VapC_Nob1"/>
    <property type="match status" value="1"/>
</dbReference>
<dbReference type="InterPro" id="IPR022907">
    <property type="entry name" value="VapC_family"/>
</dbReference>
<keyword evidence="2 8" id="KW-1277">Toxin-antitoxin system</keyword>
<evidence type="ECO:0000256" key="2">
    <source>
        <dbReference type="ARBA" id="ARBA00022649"/>
    </source>
</evidence>
<dbReference type="RefSeq" id="WP_319612589.1">
    <property type="nucleotide sequence ID" value="NZ_JAWXYB010000008.1"/>
</dbReference>
<keyword evidence="3 8" id="KW-0540">Nuclease</keyword>
<keyword evidence="4 8" id="KW-0479">Metal-binding</keyword>
<evidence type="ECO:0000313" key="11">
    <source>
        <dbReference type="Proteomes" id="UP001279553"/>
    </source>
</evidence>
<feature type="binding site" evidence="8">
    <location>
        <position position="5"/>
    </location>
    <ligand>
        <name>Mg(2+)</name>
        <dbReference type="ChEBI" id="CHEBI:18420"/>
    </ligand>
</feature>
<comment type="similarity">
    <text evidence="7 8">Belongs to the PINc/VapC protein family.</text>
</comment>
<evidence type="ECO:0000256" key="1">
    <source>
        <dbReference type="ARBA" id="ARBA00001946"/>
    </source>
</evidence>
<keyword evidence="11" id="KW-1185">Reference proteome</keyword>
<accession>A0AAW9DLF8</accession>
<dbReference type="Pfam" id="PF01850">
    <property type="entry name" value="PIN"/>
    <property type="match status" value="1"/>
</dbReference>
<dbReference type="PANTHER" id="PTHR33653">
    <property type="entry name" value="RIBONUCLEASE VAPC2"/>
    <property type="match status" value="1"/>
</dbReference>
<proteinExistence type="inferred from homology"/>
<organism evidence="10 11">
    <name type="scientific">Acidiphilium acidophilum</name>
    <name type="common">Thiobacillus acidophilus</name>
    <dbReference type="NCBI Taxonomy" id="76588"/>
    <lineage>
        <taxon>Bacteria</taxon>
        <taxon>Pseudomonadati</taxon>
        <taxon>Pseudomonadota</taxon>
        <taxon>Alphaproteobacteria</taxon>
        <taxon>Acetobacterales</taxon>
        <taxon>Acidocellaceae</taxon>
        <taxon>Acidiphilium</taxon>
    </lineage>
</organism>
<keyword evidence="8" id="KW-0800">Toxin</keyword>
<evidence type="ECO:0000256" key="7">
    <source>
        <dbReference type="ARBA" id="ARBA00038093"/>
    </source>
</evidence>
<dbReference type="GO" id="GO:0016787">
    <property type="term" value="F:hydrolase activity"/>
    <property type="evidence" value="ECO:0007669"/>
    <property type="project" value="UniProtKB-KW"/>
</dbReference>
<dbReference type="InterPro" id="IPR002716">
    <property type="entry name" value="PIN_dom"/>
</dbReference>
<dbReference type="AlphaFoldDB" id="A0AAW9DLF8"/>
<keyword evidence="6 8" id="KW-0460">Magnesium</keyword>
<dbReference type="GO" id="GO:0090729">
    <property type="term" value="F:toxin activity"/>
    <property type="evidence" value="ECO:0007669"/>
    <property type="project" value="UniProtKB-KW"/>
</dbReference>
<evidence type="ECO:0000256" key="5">
    <source>
        <dbReference type="ARBA" id="ARBA00022801"/>
    </source>
</evidence>
<dbReference type="Proteomes" id="UP001279553">
    <property type="component" value="Unassembled WGS sequence"/>
</dbReference>
<comment type="cofactor">
    <cofactor evidence="1 8">
        <name>Mg(2+)</name>
        <dbReference type="ChEBI" id="CHEBI:18420"/>
    </cofactor>
</comment>
<dbReference type="InterPro" id="IPR050556">
    <property type="entry name" value="Type_II_TA_system_RNase"/>
</dbReference>
<comment type="function">
    <text evidence="8">Toxic component of a toxin-antitoxin (TA) system. An RNase.</text>
</comment>
<dbReference type="PANTHER" id="PTHR33653:SF1">
    <property type="entry name" value="RIBONUCLEASE VAPC2"/>
    <property type="match status" value="1"/>
</dbReference>
<evidence type="ECO:0000256" key="6">
    <source>
        <dbReference type="ARBA" id="ARBA00022842"/>
    </source>
</evidence>
<evidence type="ECO:0000256" key="8">
    <source>
        <dbReference type="HAMAP-Rule" id="MF_00265"/>
    </source>
</evidence>
<gene>
    <name evidence="8" type="primary">vapC</name>
    <name evidence="10" type="ORF">SIL87_01900</name>
</gene>
<dbReference type="GO" id="GO:0004540">
    <property type="term" value="F:RNA nuclease activity"/>
    <property type="evidence" value="ECO:0007669"/>
    <property type="project" value="InterPro"/>
</dbReference>
<reference evidence="10 11" key="1">
    <citation type="submission" date="2023-11" db="EMBL/GenBank/DDBJ databases">
        <title>MicrobeMod: A computational toolkit for identifying prokaryotic methylation and restriction-modification with nanopore sequencing.</title>
        <authorList>
            <person name="Crits-Christoph A."/>
            <person name="Kang S.C."/>
            <person name="Lee H."/>
            <person name="Ostrov N."/>
        </authorList>
    </citation>
    <scope>NUCLEOTIDE SEQUENCE [LARGE SCALE GENOMIC DNA]</scope>
    <source>
        <strain evidence="10 11">DSMZ 700</strain>
    </source>
</reference>
<evidence type="ECO:0000259" key="9">
    <source>
        <dbReference type="Pfam" id="PF01850"/>
    </source>
</evidence>
<keyword evidence="5 8" id="KW-0378">Hydrolase</keyword>